<dbReference type="EMBL" id="JAHQIW010000482">
    <property type="protein sequence ID" value="KAJ1348330.1"/>
    <property type="molecule type" value="Genomic_DNA"/>
</dbReference>
<comment type="caution">
    <text evidence="2">The sequence shown here is derived from an EMBL/GenBank/DDBJ whole genome shotgun (WGS) entry which is preliminary data.</text>
</comment>
<name>A0AAD5LXK9_PARTN</name>
<evidence type="ECO:0000313" key="3">
    <source>
        <dbReference type="Proteomes" id="UP001196413"/>
    </source>
</evidence>
<dbReference type="AlphaFoldDB" id="A0AAD5LXK9"/>
<evidence type="ECO:0000313" key="2">
    <source>
        <dbReference type="EMBL" id="KAJ1348330.1"/>
    </source>
</evidence>
<gene>
    <name evidence="2" type="ORF">KIN20_003608</name>
</gene>
<protein>
    <submittedName>
        <fullName evidence="2">Uncharacterized protein</fullName>
    </submittedName>
</protein>
<keyword evidence="3" id="KW-1185">Reference proteome</keyword>
<sequence>MVNSRGIASLLQKTSALDLCHLTCTVSGMTSIDQAAIVVELSKPCTLAPSPIIREAVGKRHADMDDDEAPRAKRRFERVSAQFERFTISGEDQLKEREYMDSPESDGEWSSSDGFGDEQATEGIIEEPDEDSTGRMILDSCLQNYIDRMKKADNFGLPSRSPRDVIHGNELVIWRPLPEVSDPFMDPTMKGRIQEVDDASHASCEASTSAFVTEAGENEIETETPNQLNLPQQSRPRIVEITSQDDDCMDMDCD</sequence>
<feature type="region of interest" description="Disordered" evidence="1">
    <location>
        <begin position="97"/>
        <end position="118"/>
    </location>
</feature>
<accession>A0AAD5LXK9</accession>
<dbReference type="Proteomes" id="UP001196413">
    <property type="component" value="Unassembled WGS sequence"/>
</dbReference>
<proteinExistence type="predicted"/>
<organism evidence="2 3">
    <name type="scientific">Parelaphostrongylus tenuis</name>
    <name type="common">Meningeal worm</name>
    <dbReference type="NCBI Taxonomy" id="148309"/>
    <lineage>
        <taxon>Eukaryota</taxon>
        <taxon>Metazoa</taxon>
        <taxon>Ecdysozoa</taxon>
        <taxon>Nematoda</taxon>
        <taxon>Chromadorea</taxon>
        <taxon>Rhabditida</taxon>
        <taxon>Rhabditina</taxon>
        <taxon>Rhabditomorpha</taxon>
        <taxon>Strongyloidea</taxon>
        <taxon>Metastrongylidae</taxon>
        <taxon>Parelaphostrongylus</taxon>
    </lineage>
</organism>
<reference evidence="2" key="1">
    <citation type="submission" date="2021-06" db="EMBL/GenBank/DDBJ databases">
        <title>Parelaphostrongylus tenuis whole genome reference sequence.</title>
        <authorList>
            <person name="Garwood T.J."/>
            <person name="Larsen P.A."/>
            <person name="Fountain-Jones N.M."/>
            <person name="Garbe J.R."/>
            <person name="Macchietto M.G."/>
            <person name="Kania S.A."/>
            <person name="Gerhold R.W."/>
            <person name="Richards J.E."/>
            <person name="Wolf T.M."/>
        </authorList>
    </citation>
    <scope>NUCLEOTIDE SEQUENCE</scope>
    <source>
        <strain evidence="2">MNPRO001-30</strain>
        <tissue evidence="2">Meninges</tissue>
    </source>
</reference>
<evidence type="ECO:0000256" key="1">
    <source>
        <dbReference type="SAM" id="MobiDB-lite"/>
    </source>
</evidence>